<evidence type="ECO:0000256" key="2">
    <source>
        <dbReference type="ARBA" id="ARBA00007362"/>
    </source>
</evidence>
<evidence type="ECO:0000256" key="6">
    <source>
        <dbReference type="SAM" id="MobiDB-lite"/>
    </source>
</evidence>
<accession>A0A6L7G3A0</accession>
<evidence type="ECO:0000256" key="4">
    <source>
        <dbReference type="ARBA" id="ARBA00022989"/>
    </source>
</evidence>
<dbReference type="PANTHER" id="PTHR32322:SF2">
    <property type="entry name" value="EAMA DOMAIN-CONTAINING PROTEIN"/>
    <property type="match status" value="1"/>
</dbReference>
<dbReference type="InterPro" id="IPR050638">
    <property type="entry name" value="AA-Vitamin_Transporters"/>
</dbReference>
<evidence type="ECO:0000259" key="8">
    <source>
        <dbReference type="Pfam" id="PF00892"/>
    </source>
</evidence>
<evidence type="ECO:0000256" key="3">
    <source>
        <dbReference type="ARBA" id="ARBA00022692"/>
    </source>
</evidence>
<feature type="transmembrane region" description="Helical" evidence="7">
    <location>
        <begin position="12"/>
        <end position="35"/>
    </location>
</feature>
<dbReference type="GO" id="GO:0016020">
    <property type="term" value="C:membrane"/>
    <property type="evidence" value="ECO:0007669"/>
    <property type="project" value="UniProtKB-SubCell"/>
</dbReference>
<dbReference type="Proteomes" id="UP000477911">
    <property type="component" value="Unassembled WGS sequence"/>
</dbReference>
<name>A0A6L7G3A0_9RHOB</name>
<feature type="transmembrane region" description="Helical" evidence="7">
    <location>
        <begin position="254"/>
        <end position="276"/>
    </location>
</feature>
<feature type="transmembrane region" description="Helical" evidence="7">
    <location>
        <begin position="186"/>
        <end position="206"/>
    </location>
</feature>
<feature type="transmembrane region" description="Helical" evidence="7">
    <location>
        <begin position="130"/>
        <end position="148"/>
    </location>
</feature>
<proteinExistence type="inferred from homology"/>
<feature type="transmembrane region" description="Helical" evidence="7">
    <location>
        <begin position="221"/>
        <end position="242"/>
    </location>
</feature>
<dbReference type="InterPro" id="IPR037185">
    <property type="entry name" value="EmrE-like"/>
</dbReference>
<evidence type="ECO:0000256" key="7">
    <source>
        <dbReference type="SAM" id="Phobius"/>
    </source>
</evidence>
<comment type="subcellular location">
    <subcellularLocation>
        <location evidence="1">Membrane</location>
        <topology evidence="1">Multi-pass membrane protein</topology>
    </subcellularLocation>
</comment>
<organism evidence="9 10">
    <name type="scientific">Pseudooceanicola albus</name>
    <dbReference type="NCBI Taxonomy" id="2692189"/>
    <lineage>
        <taxon>Bacteria</taxon>
        <taxon>Pseudomonadati</taxon>
        <taxon>Pseudomonadota</taxon>
        <taxon>Alphaproteobacteria</taxon>
        <taxon>Rhodobacterales</taxon>
        <taxon>Paracoccaceae</taxon>
        <taxon>Pseudooceanicola</taxon>
    </lineage>
</organism>
<dbReference type="EMBL" id="WUMU01000006">
    <property type="protein sequence ID" value="MXN17906.1"/>
    <property type="molecule type" value="Genomic_DNA"/>
</dbReference>
<keyword evidence="5 7" id="KW-0472">Membrane</keyword>
<feature type="transmembrane region" description="Helical" evidence="7">
    <location>
        <begin position="78"/>
        <end position="96"/>
    </location>
</feature>
<dbReference type="AlphaFoldDB" id="A0A6L7G3A0"/>
<evidence type="ECO:0000256" key="5">
    <source>
        <dbReference type="ARBA" id="ARBA00023136"/>
    </source>
</evidence>
<feature type="transmembrane region" description="Helical" evidence="7">
    <location>
        <begin position="160"/>
        <end position="179"/>
    </location>
</feature>
<keyword evidence="3 7" id="KW-0812">Transmembrane</keyword>
<evidence type="ECO:0000313" key="9">
    <source>
        <dbReference type="EMBL" id="MXN17906.1"/>
    </source>
</evidence>
<keyword evidence="4 7" id="KW-1133">Transmembrane helix</keyword>
<feature type="transmembrane region" description="Helical" evidence="7">
    <location>
        <begin position="47"/>
        <end position="66"/>
    </location>
</feature>
<feature type="domain" description="EamA" evidence="8">
    <location>
        <begin position="159"/>
        <end position="274"/>
    </location>
</feature>
<keyword evidence="10" id="KW-1185">Reference proteome</keyword>
<protein>
    <submittedName>
        <fullName evidence="9">EamA family transporter</fullName>
    </submittedName>
</protein>
<comment type="similarity">
    <text evidence="2">Belongs to the EamA transporter family.</text>
</comment>
<gene>
    <name evidence="9" type="ORF">GR170_08670</name>
</gene>
<dbReference type="Pfam" id="PF00892">
    <property type="entry name" value="EamA"/>
    <property type="match status" value="2"/>
</dbReference>
<dbReference type="PANTHER" id="PTHR32322">
    <property type="entry name" value="INNER MEMBRANE TRANSPORTER"/>
    <property type="match status" value="1"/>
</dbReference>
<feature type="transmembrane region" description="Helical" evidence="7">
    <location>
        <begin position="102"/>
        <end position="123"/>
    </location>
</feature>
<dbReference type="SUPFAM" id="SSF103481">
    <property type="entry name" value="Multidrug resistance efflux transporter EmrE"/>
    <property type="match status" value="2"/>
</dbReference>
<reference evidence="9 10" key="1">
    <citation type="submission" date="2019-12" db="EMBL/GenBank/DDBJ databases">
        <authorList>
            <person name="Li M."/>
        </authorList>
    </citation>
    <scope>NUCLEOTIDE SEQUENCE [LARGE SCALE GENOMIC DNA]</scope>
    <source>
        <strain evidence="9 10">GBMRC 2024</strain>
    </source>
</reference>
<sequence length="332" mass="33733">MSAPAARRPEGAAMAAALLAVAMWGAVPVGTRYLVDGAAPHIAPLPFVALRFAVAALVLAPALWRARPWRWPAPDRRLALRAAALGVIGYNLPVAIGQVDTGAGATALVIATEPIWILLFWALKTRRRPAPAHLAGALAGAAGVALLASPALQGGGPGPGLAWVLAGALCWSAYCVEVVPLVQRHSALAVTATTLALGCGPLLVMAAPDLLRMAPLSGSDLTLILGLALGSTVLATLAWNLAVARLPGPVSGQFLYAIPAVGLTAGHLLLGEALAARSGPRWPASPWGFGSAGGTRPRPRPDAPPPIPARRGGRRAGRSGTMPRKAGPPAGR</sequence>
<feature type="domain" description="EamA" evidence="8">
    <location>
        <begin position="14"/>
        <end position="147"/>
    </location>
</feature>
<dbReference type="RefSeq" id="WP_160893707.1">
    <property type="nucleotide sequence ID" value="NZ_WUMU01000006.1"/>
</dbReference>
<feature type="region of interest" description="Disordered" evidence="6">
    <location>
        <begin position="285"/>
        <end position="332"/>
    </location>
</feature>
<dbReference type="InterPro" id="IPR000620">
    <property type="entry name" value="EamA_dom"/>
</dbReference>
<evidence type="ECO:0000256" key="1">
    <source>
        <dbReference type="ARBA" id="ARBA00004141"/>
    </source>
</evidence>
<comment type="caution">
    <text evidence="9">The sequence shown here is derived from an EMBL/GenBank/DDBJ whole genome shotgun (WGS) entry which is preliminary data.</text>
</comment>
<evidence type="ECO:0000313" key="10">
    <source>
        <dbReference type="Proteomes" id="UP000477911"/>
    </source>
</evidence>